<feature type="region of interest" description="Disordered" evidence="8">
    <location>
        <begin position="516"/>
        <end position="574"/>
    </location>
</feature>
<keyword evidence="6 9" id="KW-0472">Membrane</keyword>
<comment type="subcellular location">
    <subcellularLocation>
        <location evidence="1">Membrane</location>
        <topology evidence="1">Multi-pass membrane protein</topology>
    </subcellularLocation>
</comment>
<keyword evidence="5 9" id="KW-1133">Transmembrane helix</keyword>
<feature type="transmembrane region" description="Helical" evidence="9">
    <location>
        <begin position="309"/>
        <end position="330"/>
    </location>
</feature>
<gene>
    <name evidence="11" type="ORF">LTR16_001311</name>
</gene>
<feature type="transmembrane region" description="Helical" evidence="9">
    <location>
        <begin position="96"/>
        <end position="114"/>
    </location>
</feature>
<feature type="transmembrane region" description="Helical" evidence="9">
    <location>
        <begin position="184"/>
        <end position="207"/>
    </location>
</feature>
<dbReference type="PRINTS" id="PR00171">
    <property type="entry name" value="SUGRTRNSPORT"/>
</dbReference>
<feature type="transmembrane region" description="Helical" evidence="9">
    <location>
        <begin position="369"/>
        <end position="394"/>
    </location>
</feature>
<dbReference type="Proteomes" id="UP001357485">
    <property type="component" value="Unassembled WGS sequence"/>
</dbReference>
<keyword evidence="12" id="KW-1185">Reference proteome</keyword>
<evidence type="ECO:0000256" key="2">
    <source>
        <dbReference type="ARBA" id="ARBA00010992"/>
    </source>
</evidence>
<dbReference type="InterPro" id="IPR036259">
    <property type="entry name" value="MFS_trans_sf"/>
</dbReference>
<dbReference type="PANTHER" id="PTHR48022:SF68">
    <property type="entry name" value="MAJOR FACILITATOR SUPERFAMILY (MFS) PROFILE DOMAIN-CONTAINING PROTEIN-RELATED"/>
    <property type="match status" value="1"/>
</dbReference>
<dbReference type="EMBL" id="JAVRRA010016477">
    <property type="protein sequence ID" value="KAK5201829.1"/>
    <property type="molecule type" value="Genomic_DNA"/>
</dbReference>
<evidence type="ECO:0000313" key="11">
    <source>
        <dbReference type="EMBL" id="KAK5201829.1"/>
    </source>
</evidence>
<dbReference type="InterPro" id="IPR020846">
    <property type="entry name" value="MFS_dom"/>
</dbReference>
<evidence type="ECO:0000256" key="8">
    <source>
        <dbReference type="SAM" id="MobiDB-lite"/>
    </source>
</evidence>
<feature type="transmembrane region" description="Helical" evidence="9">
    <location>
        <begin position="61"/>
        <end position="84"/>
    </location>
</feature>
<feature type="domain" description="Major facilitator superfamily (MFS) profile" evidence="10">
    <location>
        <begin position="16"/>
        <end position="460"/>
    </location>
</feature>
<dbReference type="InterPro" id="IPR005828">
    <property type="entry name" value="MFS_sugar_transport-like"/>
</dbReference>
<evidence type="ECO:0000256" key="6">
    <source>
        <dbReference type="ARBA" id="ARBA00023136"/>
    </source>
</evidence>
<keyword evidence="4 9" id="KW-0812">Transmembrane</keyword>
<organism evidence="11 12">
    <name type="scientific">Cryomyces antarcticus</name>
    <dbReference type="NCBI Taxonomy" id="329879"/>
    <lineage>
        <taxon>Eukaryota</taxon>
        <taxon>Fungi</taxon>
        <taxon>Dikarya</taxon>
        <taxon>Ascomycota</taxon>
        <taxon>Pezizomycotina</taxon>
        <taxon>Dothideomycetes</taxon>
        <taxon>Dothideomycetes incertae sedis</taxon>
        <taxon>Cryomyces</taxon>
    </lineage>
</organism>
<dbReference type="NCBIfam" id="TIGR00879">
    <property type="entry name" value="SP"/>
    <property type="match status" value="1"/>
</dbReference>
<evidence type="ECO:0000256" key="3">
    <source>
        <dbReference type="ARBA" id="ARBA00022448"/>
    </source>
</evidence>
<dbReference type="PROSITE" id="PS50850">
    <property type="entry name" value="MFS"/>
    <property type="match status" value="1"/>
</dbReference>
<evidence type="ECO:0000256" key="5">
    <source>
        <dbReference type="ARBA" id="ARBA00022989"/>
    </source>
</evidence>
<proteinExistence type="inferred from homology"/>
<feature type="transmembrane region" description="Helical" evidence="9">
    <location>
        <begin position="120"/>
        <end position="141"/>
    </location>
</feature>
<feature type="compositionally biased region" description="Basic and acidic residues" evidence="8">
    <location>
        <begin position="555"/>
        <end position="567"/>
    </location>
</feature>
<evidence type="ECO:0000256" key="7">
    <source>
        <dbReference type="RuleBase" id="RU003346"/>
    </source>
</evidence>
<evidence type="ECO:0000256" key="4">
    <source>
        <dbReference type="ARBA" id="ARBA00022692"/>
    </source>
</evidence>
<dbReference type="InterPro" id="IPR003663">
    <property type="entry name" value="Sugar/inositol_transpt"/>
</dbReference>
<dbReference type="Gene3D" id="1.20.1250.20">
    <property type="entry name" value="MFS general substrate transporter like domains"/>
    <property type="match status" value="1"/>
</dbReference>
<evidence type="ECO:0000256" key="1">
    <source>
        <dbReference type="ARBA" id="ARBA00004141"/>
    </source>
</evidence>
<feature type="transmembrane region" description="Helical" evidence="9">
    <location>
        <begin position="406"/>
        <end position="429"/>
    </location>
</feature>
<feature type="transmembrane region" description="Helical" evidence="9">
    <location>
        <begin position="342"/>
        <end position="363"/>
    </location>
</feature>
<protein>
    <recommendedName>
        <fullName evidence="10">Major facilitator superfamily (MFS) profile domain-containing protein</fullName>
    </recommendedName>
</protein>
<dbReference type="InterPro" id="IPR050360">
    <property type="entry name" value="MFS_Sugar_Transporters"/>
</dbReference>
<feature type="transmembrane region" description="Helical" evidence="9">
    <location>
        <begin position="435"/>
        <end position="456"/>
    </location>
</feature>
<keyword evidence="3 7" id="KW-0813">Transport</keyword>
<evidence type="ECO:0000256" key="9">
    <source>
        <dbReference type="SAM" id="Phobius"/>
    </source>
</evidence>
<dbReference type="SUPFAM" id="SSF103473">
    <property type="entry name" value="MFS general substrate transporter"/>
    <property type="match status" value="1"/>
</dbReference>
<evidence type="ECO:0000259" key="10">
    <source>
        <dbReference type="PROSITE" id="PS50850"/>
    </source>
</evidence>
<dbReference type="Pfam" id="PF00083">
    <property type="entry name" value="Sugar_tr"/>
    <property type="match status" value="1"/>
</dbReference>
<reference evidence="11 12" key="1">
    <citation type="submission" date="2023-08" db="EMBL/GenBank/DDBJ databases">
        <title>Black Yeasts Isolated from many extreme environments.</title>
        <authorList>
            <person name="Coleine C."/>
            <person name="Stajich J.E."/>
            <person name="Selbmann L."/>
        </authorList>
    </citation>
    <scope>NUCLEOTIDE SEQUENCE [LARGE SCALE GENOMIC DNA]</scope>
    <source>
        <strain evidence="11 12">CCFEE 536</strain>
    </source>
</reference>
<evidence type="ECO:0000313" key="12">
    <source>
        <dbReference type="Proteomes" id="UP001357485"/>
    </source>
</evidence>
<feature type="transmembrane region" description="Helical" evidence="9">
    <location>
        <begin position="153"/>
        <end position="172"/>
    </location>
</feature>
<dbReference type="PANTHER" id="PTHR48022">
    <property type="entry name" value="PLASTIDIC GLUCOSE TRANSPORTER 4"/>
    <property type="match status" value="1"/>
</dbReference>
<name>A0ABR0LQC7_9PEZI</name>
<comment type="caution">
    <text evidence="11">The sequence shown here is derived from an EMBL/GenBank/DDBJ whole genome shotgun (WGS) entry which is preliminary data.</text>
</comment>
<sequence>MAPYLGLRGSKLTFAIGLVAGITFLLFGYDQGDIGGLLTVSSFQRQFPQLDTLNNPGDSHIATIQGIVVATWNIGCFVSAIVTIWLGDVLGRRKTIFMGLAIMLIGEVIQASSYSLGQFIAGRFIAGFGNGFNTATVPAWVAECCKAHRKGTILMISAGASIAAGLALSYWMDFAFGFLDPSSAAWRVPIAIQLVLSLLALALVMVLPESPRWLILTGREDGALNVLGALSDLPSDDPEIYNEFMQIKDAVLELARGSFTDLFTMNEYRYLHRMILAYVVQIFQQISGINLVTQYLALIFLQQTNYSDWLARLLTACAGTEFFLASFIAVVGTDRFWGRRSLMLFGATGMSLSAVMLTVMLYLNTTAAHIVATVFFFVFITFFAIGWQGMAWLYQVEIVPLRIRGPANALSTSANWLFNFVVVLIAPVAFNNIGYRTYIILAATNAFIVPVVYFFYPETAYRSLEEVDVLFAAAADTKSPWLEVVRIARDEPLWYGRDGEAYFDYEKSDWHQRLMRRSGEGSSSEEERGVGNRAAWSPDSDRLESPVGQAITADAPRDPKSSYKTEPNRYPPRT</sequence>
<feature type="transmembrane region" description="Helical" evidence="9">
    <location>
        <begin position="12"/>
        <end position="29"/>
    </location>
</feature>
<accession>A0ABR0LQC7</accession>
<comment type="similarity">
    <text evidence="2 7">Belongs to the major facilitator superfamily. Sugar transporter (TC 2.A.1.1) family.</text>
</comment>